<dbReference type="PANTHER" id="PTHR30136:SF39">
    <property type="entry name" value="TRANSCRIPTIONAL REGULATORY PROTEIN"/>
    <property type="match status" value="1"/>
</dbReference>
<dbReference type="CDD" id="cd00090">
    <property type="entry name" value="HTH_ARSR"/>
    <property type="match status" value="1"/>
</dbReference>
<dbReference type="Pfam" id="PF09339">
    <property type="entry name" value="HTH_IclR"/>
    <property type="match status" value="1"/>
</dbReference>
<dbReference type="InterPro" id="IPR011991">
    <property type="entry name" value="ArsR-like_HTH"/>
</dbReference>
<dbReference type="RefSeq" id="WP_204731631.1">
    <property type="nucleotide sequence ID" value="NZ_JAVDWE010000001.1"/>
</dbReference>
<evidence type="ECO:0000259" key="5">
    <source>
        <dbReference type="PROSITE" id="PS51078"/>
    </source>
</evidence>
<dbReference type="Gene3D" id="3.30.450.40">
    <property type="match status" value="1"/>
</dbReference>
<comment type="caution">
    <text evidence="6">The sequence shown here is derived from an EMBL/GenBank/DDBJ whole genome shotgun (WGS) entry which is preliminary data.</text>
</comment>
<dbReference type="SMART" id="SM00346">
    <property type="entry name" value="HTH_ICLR"/>
    <property type="match status" value="1"/>
</dbReference>
<accession>A0ABU1V5A6</accession>
<proteinExistence type="predicted"/>
<evidence type="ECO:0000313" key="6">
    <source>
        <dbReference type="EMBL" id="MDR7092625.1"/>
    </source>
</evidence>
<protein>
    <submittedName>
        <fullName evidence="6">DNA-binding IclR family transcriptional regulator</fullName>
    </submittedName>
</protein>
<dbReference type="Pfam" id="PF01614">
    <property type="entry name" value="IclR_C"/>
    <property type="match status" value="1"/>
</dbReference>
<reference evidence="6 7" key="1">
    <citation type="submission" date="2023-07" db="EMBL/GenBank/DDBJ databases">
        <title>Sorghum-associated microbial communities from plants grown in Nebraska, USA.</title>
        <authorList>
            <person name="Schachtman D."/>
        </authorList>
    </citation>
    <scope>NUCLEOTIDE SEQUENCE [LARGE SCALE GENOMIC DNA]</scope>
    <source>
        <strain evidence="6 7">BE240</strain>
    </source>
</reference>
<dbReference type="InterPro" id="IPR050707">
    <property type="entry name" value="HTH_MetabolicPath_Reg"/>
</dbReference>
<dbReference type="SUPFAM" id="SSF55781">
    <property type="entry name" value="GAF domain-like"/>
    <property type="match status" value="1"/>
</dbReference>
<dbReference type="SUPFAM" id="SSF46785">
    <property type="entry name" value="Winged helix' DNA-binding domain"/>
    <property type="match status" value="1"/>
</dbReference>
<gene>
    <name evidence="6" type="ORF">J2X09_000348</name>
</gene>
<feature type="domain" description="IclR-ED" evidence="5">
    <location>
        <begin position="76"/>
        <end position="258"/>
    </location>
</feature>
<organism evidence="6 7">
    <name type="scientific">Hydrogenophaga laconesensis</name>
    <dbReference type="NCBI Taxonomy" id="1805971"/>
    <lineage>
        <taxon>Bacteria</taxon>
        <taxon>Pseudomonadati</taxon>
        <taxon>Pseudomonadota</taxon>
        <taxon>Betaproteobacteria</taxon>
        <taxon>Burkholderiales</taxon>
        <taxon>Comamonadaceae</taxon>
        <taxon>Hydrogenophaga</taxon>
    </lineage>
</organism>
<dbReference type="InterPro" id="IPR005471">
    <property type="entry name" value="Tscrpt_reg_IclR_N"/>
</dbReference>
<keyword evidence="7" id="KW-1185">Reference proteome</keyword>
<dbReference type="InterPro" id="IPR036388">
    <property type="entry name" value="WH-like_DNA-bd_sf"/>
</dbReference>
<sequence length="265" mass="28589">MDVKSKTPTQGAQSLRRALAVLRLVAETQEHGIRLVDLVAGTGLNRPTVHRLLQVLREEGVIEQDEETRRYRVGAELALLGMARGNRFPIRGIAEPFLHDLAAKVGDTVFLTIRQGADSIAIDRVTGRYPIQVLATETGVRRPLGVGVAGVVMLACMPADEATALISGNARRLARLGMTATGLQARVAEAHKLGYAWAPSGVVPNTSAVSVPVLDEHGEALAAVTVAAMADRLSDHRLTEVVAALQDTVRRIARRRRELAARRTR</sequence>
<evidence type="ECO:0000256" key="3">
    <source>
        <dbReference type="ARBA" id="ARBA00023163"/>
    </source>
</evidence>
<keyword evidence="3" id="KW-0804">Transcription</keyword>
<dbReference type="InterPro" id="IPR029016">
    <property type="entry name" value="GAF-like_dom_sf"/>
</dbReference>
<dbReference type="InterPro" id="IPR036390">
    <property type="entry name" value="WH_DNA-bd_sf"/>
</dbReference>
<evidence type="ECO:0000256" key="2">
    <source>
        <dbReference type="ARBA" id="ARBA00023125"/>
    </source>
</evidence>
<feature type="domain" description="HTH iclR-type" evidence="4">
    <location>
        <begin position="12"/>
        <end position="75"/>
    </location>
</feature>
<name>A0ABU1V5A6_9BURK</name>
<dbReference type="Gene3D" id="1.10.10.10">
    <property type="entry name" value="Winged helix-like DNA-binding domain superfamily/Winged helix DNA-binding domain"/>
    <property type="match status" value="1"/>
</dbReference>
<dbReference type="Proteomes" id="UP001265550">
    <property type="component" value="Unassembled WGS sequence"/>
</dbReference>
<evidence type="ECO:0000313" key="7">
    <source>
        <dbReference type="Proteomes" id="UP001265550"/>
    </source>
</evidence>
<dbReference type="GO" id="GO:0003677">
    <property type="term" value="F:DNA binding"/>
    <property type="evidence" value="ECO:0007669"/>
    <property type="project" value="UniProtKB-KW"/>
</dbReference>
<keyword evidence="2 6" id="KW-0238">DNA-binding</keyword>
<dbReference type="PROSITE" id="PS51078">
    <property type="entry name" value="ICLR_ED"/>
    <property type="match status" value="1"/>
</dbReference>
<dbReference type="EMBL" id="JAVDWE010000001">
    <property type="protein sequence ID" value="MDR7092625.1"/>
    <property type="molecule type" value="Genomic_DNA"/>
</dbReference>
<keyword evidence="1" id="KW-0805">Transcription regulation</keyword>
<evidence type="ECO:0000256" key="1">
    <source>
        <dbReference type="ARBA" id="ARBA00023015"/>
    </source>
</evidence>
<dbReference type="PROSITE" id="PS51077">
    <property type="entry name" value="HTH_ICLR"/>
    <property type="match status" value="1"/>
</dbReference>
<evidence type="ECO:0000259" key="4">
    <source>
        <dbReference type="PROSITE" id="PS51077"/>
    </source>
</evidence>
<dbReference type="PANTHER" id="PTHR30136">
    <property type="entry name" value="HELIX-TURN-HELIX TRANSCRIPTIONAL REGULATOR, ICLR FAMILY"/>
    <property type="match status" value="1"/>
</dbReference>
<dbReference type="InterPro" id="IPR014757">
    <property type="entry name" value="Tscrpt_reg_IclR_C"/>
</dbReference>